<accession>A0A9D4VCN7</accession>
<dbReference type="Gene3D" id="3.90.1410.10">
    <property type="entry name" value="set domain protein methyltransferase, domain 1"/>
    <property type="match status" value="1"/>
</dbReference>
<evidence type="ECO:0000313" key="5">
    <source>
        <dbReference type="EMBL" id="KAI5083007.1"/>
    </source>
</evidence>
<dbReference type="SUPFAM" id="SSF82199">
    <property type="entry name" value="SET domain"/>
    <property type="match status" value="1"/>
</dbReference>
<dbReference type="AlphaFoldDB" id="A0A9D4VCN7"/>
<dbReference type="PANTHER" id="PTHR13271">
    <property type="entry name" value="UNCHARACTERIZED PUTATIVE METHYLTRANSFERASE"/>
    <property type="match status" value="1"/>
</dbReference>
<evidence type="ECO:0000259" key="4">
    <source>
        <dbReference type="Pfam" id="PF09273"/>
    </source>
</evidence>
<keyword evidence="3" id="KW-0949">S-adenosyl-L-methionine</keyword>
<sequence>MNCFHVQLPPVAPDDPFLQQKRDILAQKALTLHFLVPANESRDCELHLNAMLKAARVLNLNEIEWYFLEEDDLGPINFRNELEALNTILAALECVASTYKDNPSFHILVEMVKQKLGLLHTDEIVEANNPCVGDKERRFLDWAQREGIETKLDVAAFGDVGRGGRAAIDIGVNDIVLKVPQHLIICEDFVLNTDMDLPLKDFELSGETKVLLWSMRERHDPSSKFAPYFACLPVSFNTGLSFGLSALKALDGTMVFEELIQAKEHLRSEYEGLFPTLSHRYPTVFPQEKFTWDMFLWACELWYSNGLKIAYPDGTIKTCLVPFVGLLNHSLYPHVTHYSKIDTKSKTLVLHSARPCNAGQQCLLSYGALSNSHLLMFYGFILSNKNPFDVVPIDLDLSDSPDRLALIERLNLGLSHMIRGSWLNPFQIPTRLIATLCIAFMDEDEARALPLMPKYEKMSLDSKRKAYEFVSSLLSSMLDQLGDFVSTKDIDECAWDVKLATLFKNQQRTLLESASDCCYLLKSAFFEPDEQHKDLFSCNCPSSLSLETFLGSISSYIGATSSPSFEFKASSNKET</sequence>
<name>A0A9D4VCN7_ADICA</name>
<dbReference type="Gene3D" id="3.90.1420.10">
    <property type="entry name" value="Rubisco LSMT, substrate-binding domain"/>
    <property type="match status" value="1"/>
</dbReference>
<keyword evidence="1" id="KW-0489">Methyltransferase</keyword>
<evidence type="ECO:0000256" key="1">
    <source>
        <dbReference type="ARBA" id="ARBA00022603"/>
    </source>
</evidence>
<gene>
    <name evidence="5" type="ORF">GOP47_0002750</name>
</gene>
<dbReference type="FunFam" id="3.90.1410.10:FF:000011">
    <property type="entry name" value="Transcription factor, E2F and DP-related"/>
    <property type="match status" value="1"/>
</dbReference>
<dbReference type="GO" id="GO:0016279">
    <property type="term" value="F:protein-lysine N-methyltransferase activity"/>
    <property type="evidence" value="ECO:0007669"/>
    <property type="project" value="TreeGrafter"/>
</dbReference>
<dbReference type="Proteomes" id="UP000886520">
    <property type="component" value="Chromosome 3"/>
</dbReference>
<evidence type="ECO:0000256" key="3">
    <source>
        <dbReference type="ARBA" id="ARBA00022691"/>
    </source>
</evidence>
<dbReference type="OrthoDB" id="341421at2759"/>
<dbReference type="CDD" id="cd10527">
    <property type="entry name" value="SET_LSMT"/>
    <property type="match status" value="1"/>
</dbReference>
<comment type="caution">
    <text evidence="5">The sequence shown here is derived from an EMBL/GenBank/DDBJ whole genome shotgun (WGS) entry which is preliminary data.</text>
</comment>
<dbReference type="EMBL" id="JABFUD020000002">
    <property type="protein sequence ID" value="KAI5083007.1"/>
    <property type="molecule type" value="Genomic_DNA"/>
</dbReference>
<evidence type="ECO:0000313" key="6">
    <source>
        <dbReference type="Proteomes" id="UP000886520"/>
    </source>
</evidence>
<dbReference type="InterPro" id="IPR050600">
    <property type="entry name" value="SETD3_SETD6_MTase"/>
</dbReference>
<proteinExistence type="predicted"/>
<dbReference type="GO" id="GO:0032259">
    <property type="term" value="P:methylation"/>
    <property type="evidence" value="ECO:0007669"/>
    <property type="project" value="UniProtKB-KW"/>
</dbReference>
<feature type="domain" description="Rubisco LSMT substrate-binding" evidence="4">
    <location>
        <begin position="13"/>
        <end position="100"/>
    </location>
</feature>
<keyword evidence="2" id="KW-0808">Transferase</keyword>
<keyword evidence="6" id="KW-1185">Reference proteome</keyword>
<evidence type="ECO:0000256" key="2">
    <source>
        <dbReference type="ARBA" id="ARBA00022679"/>
    </source>
</evidence>
<dbReference type="InterPro" id="IPR015353">
    <property type="entry name" value="Rubisco_LSMT_subst-bd"/>
</dbReference>
<dbReference type="InterPro" id="IPR036464">
    <property type="entry name" value="Rubisco_LSMT_subst-bd_sf"/>
</dbReference>
<organism evidence="5 6">
    <name type="scientific">Adiantum capillus-veneris</name>
    <name type="common">Maidenhair fern</name>
    <dbReference type="NCBI Taxonomy" id="13818"/>
    <lineage>
        <taxon>Eukaryota</taxon>
        <taxon>Viridiplantae</taxon>
        <taxon>Streptophyta</taxon>
        <taxon>Embryophyta</taxon>
        <taxon>Tracheophyta</taxon>
        <taxon>Polypodiopsida</taxon>
        <taxon>Polypodiidae</taxon>
        <taxon>Polypodiales</taxon>
        <taxon>Pteridineae</taxon>
        <taxon>Pteridaceae</taxon>
        <taxon>Vittarioideae</taxon>
        <taxon>Adiantum</taxon>
    </lineage>
</organism>
<reference evidence="5" key="1">
    <citation type="submission" date="2021-01" db="EMBL/GenBank/DDBJ databases">
        <title>Adiantum capillus-veneris genome.</title>
        <authorList>
            <person name="Fang Y."/>
            <person name="Liao Q."/>
        </authorList>
    </citation>
    <scope>NUCLEOTIDE SEQUENCE</scope>
    <source>
        <strain evidence="5">H3</strain>
        <tissue evidence="5">Leaf</tissue>
    </source>
</reference>
<dbReference type="InterPro" id="IPR046341">
    <property type="entry name" value="SET_dom_sf"/>
</dbReference>
<protein>
    <recommendedName>
        <fullName evidence="4">Rubisco LSMT substrate-binding domain-containing protein</fullName>
    </recommendedName>
</protein>
<dbReference type="PANTHER" id="PTHR13271:SF103">
    <property type="entry name" value="N-METHYLTRANSFERASE DOMAIN AND SET DOMAIN CONTAINING PROTEIN-RELATED"/>
    <property type="match status" value="1"/>
</dbReference>
<dbReference type="Pfam" id="PF09273">
    <property type="entry name" value="Rubis-subs-bind"/>
    <property type="match status" value="1"/>
</dbReference>